<keyword evidence="3" id="KW-0547">Nucleotide-binding</keyword>
<dbReference type="SUPFAM" id="SSF52540">
    <property type="entry name" value="P-loop containing nucleoside triphosphate hydrolases"/>
    <property type="match status" value="1"/>
</dbReference>
<protein>
    <submittedName>
        <fullName evidence="3">Helicase</fullName>
    </submittedName>
</protein>
<proteinExistence type="predicted"/>
<feature type="region of interest" description="Disordered" evidence="1">
    <location>
        <begin position="540"/>
        <end position="595"/>
    </location>
</feature>
<feature type="compositionally biased region" description="Polar residues" evidence="1">
    <location>
        <begin position="553"/>
        <end position="567"/>
    </location>
</feature>
<dbReference type="AlphaFoldDB" id="A0A7C9BJ90"/>
<keyword evidence="3" id="KW-0067">ATP-binding</keyword>
<keyword evidence="4" id="KW-1185">Reference proteome</keyword>
<keyword evidence="3" id="KW-0378">Hydrolase</keyword>
<dbReference type="RefSeq" id="WP_152766893.1">
    <property type="nucleotide sequence ID" value="NZ_WHLY01000004.1"/>
</dbReference>
<accession>A0A7C9BJ90</accession>
<feature type="domain" description="Helicase C-terminal" evidence="2">
    <location>
        <begin position="141"/>
        <end position="311"/>
    </location>
</feature>
<dbReference type="InterPro" id="IPR027417">
    <property type="entry name" value="P-loop_NTPase"/>
</dbReference>
<gene>
    <name evidence="3" type="ORF">GBK04_29860</name>
</gene>
<evidence type="ECO:0000313" key="3">
    <source>
        <dbReference type="EMBL" id="MPR37420.1"/>
    </source>
</evidence>
<dbReference type="PANTHER" id="PTHR41313">
    <property type="entry name" value="ADENINE-SPECIFIC METHYLTRANSFERASE"/>
    <property type="match status" value="1"/>
</dbReference>
<name>A0A7C9BJ90_9BACT</name>
<evidence type="ECO:0000259" key="2">
    <source>
        <dbReference type="PROSITE" id="PS51194"/>
    </source>
</evidence>
<keyword evidence="3" id="KW-0347">Helicase</keyword>
<evidence type="ECO:0000313" key="4">
    <source>
        <dbReference type="Proteomes" id="UP000479293"/>
    </source>
</evidence>
<dbReference type="GO" id="GO:0004386">
    <property type="term" value="F:helicase activity"/>
    <property type="evidence" value="ECO:0007669"/>
    <property type="project" value="UniProtKB-KW"/>
</dbReference>
<dbReference type="PANTHER" id="PTHR41313:SF1">
    <property type="entry name" value="DNA METHYLASE ADENINE-SPECIFIC DOMAIN-CONTAINING PROTEIN"/>
    <property type="match status" value="1"/>
</dbReference>
<dbReference type="InterPro" id="IPR052933">
    <property type="entry name" value="DNA_Protect_Modify"/>
</dbReference>
<dbReference type="PROSITE" id="PS51194">
    <property type="entry name" value="HELICASE_CTER"/>
    <property type="match status" value="1"/>
</dbReference>
<comment type="caution">
    <text evidence="3">The sequence shown here is derived from an EMBL/GenBank/DDBJ whole genome shotgun (WGS) entry which is preliminary data.</text>
</comment>
<dbReference type="Pfam" id="PF00271">
    <property type="entry name" value="Helicase_C"/>
    <property type="match status" value="1"/>
</dbReference>
<dbReference type="EMBL" id="WHLY01000004">
    <property type="protein sequence ID" value="MPR37420.1"/>
    <property type="molecule type" value="Genomic_DNA"/>
</dbReference>
<evidence type="ECO:0000256" key="1">
    <source>
        <dbReference type="SAM" id="MobiDB-lite"/>
    </source>
</evidence>
<reference evidence="3 4" key="1">
    <citation type="submission" date="2019-10" db="EMBL/GenBank/DDBJ databases">
        <title>Draft Genome Sequence of Cytophagaceae sp. SJW1-29.</title>
        <authorList>
            <person name="Choi A."/>
        </authorList>
    </citation>
    <scope>NUCLEOTIDE SEQUENCE [LARGE SCALE GENOMIC DNA]</scope>
    <source>
        <strain evidence="3 4">SJW1-29</strain>
    </source>
</reference>
<feature type="compositionally biased region" description="Basic and acidic residues" evidence="1">
    <location>
        <begin position="540"/>
        <end position="552"/>
    </location>
</feature>
<dbReference type="Proteomes" id="UP000479293">
    <property type="component" value="Unassembled WGS sequence"/>
</dbReference>
<dbReference type="Gene3D" id="3.40.50.300">
    <property type="entry name" value="P-loop containing nucleotide triphosphate hydrolases"/>
    <property type="match status" value="1"/>
</dbReference>
<organism evidence="3 4">
    <name type="scientific">Salmonirosea aquatica</name>
    <dbReference type="NCBI Taxonomy" id="2654236"/>
    <lineage>
        <taxon>Bacteria</taxon>
        <taxon>Pseudomonadati</taxon>
        <taxon>Bacteroidota</taxon>
        <taxon>Cytophagia</taxon>
        <taxon>Cytophagales</taxon>
        <taxon>Spirosomataceae</taxon>
        <taxon>Salmonirosea</taxon>
    </lineage>
</organism>
<sequence>MVFLAVYAKKTTDYEYSVTNQLIEKSRFRHFIKVPELAACYSQITDFRTAEMVGVDRPTAVHQLVNIKPTEQQAAFTENLIKFAASGDGTLLGRGPLSETEERARMLIATNYSKKSALDMRLIDPTSGDHPNSKVSQAAAVISRHYQESNPFKGTQLVFCDLGTPSGTSLFSVYDALKTKLIQEYGLPANEIRFIHEARNDSQSRQIIRDTNEGRIRVLMGSTEKLGTGVNAQKHIVAMHHLDVPWKPSDFEQRVGRGVRAGNETAKEHFGNQVQNYVYAVERTLDNFMFNLLQNKALFISQIKSQNLSVRRIDEGGLDETNGMNYAEYVALLSGNKDLLEKAKTEKQIAGLESERSIFKKDMASQRRSFYTLEKTLERVGEVLEKLKADQNLLYGNDQVKRPLVEEEKIEGLGITMLTAQQKSIVGIAKIASFKGFELSVDTFRFDGHTQHKWDVRSPNGIVYRHNNGYLNSEKIRTVGEYVNKATSIEQMAKLTKQQQDRLEELTWDLKIASEAQNKPWPKEGKLRELKTSLSEIEKRLTESLKPTKESTDLSPESEPQNQSVKQENIRESERVTVGAPTTIVSAAIRPRIRG</sequence>
<dbReference type="InterPro" id="IPR001650">
    <property type="entry name" value="Helicase_C-like"/>
</dbReference>
<dbReference type="SMART" id="SM00490">
    <property type="entry name" value="HELICc"/>
    <property type="match status" value="1"/>
</dbReference>